<dbReference type="PROSITE" id="PS50005">
    <property type="entry name" value="TPR"/>
    <property type="match status" value="3"/>
</dbReference>
<keyword evidence="11" id="KW-1185">Reference proteome</keyword>
<evidence type="ECO:0000313" key="11">
    <source>
        <dbReference type="Proteomes" id="UP000285794"/>
    </source>
</evidence>
<dbReference type="PANTHER" id="PTHR43711:SF31">
    <property type="entry name" value="HISTIDINE KINASE"/>
    <property type="match status" value="1"/>
</dbReference>
<feature type="domain" description="Histidine kinase" evidence="9">
    <location>
        <begin position="488"/>
        <end position="706"/>
    </location>
</feature>
<dbReference type="SMART" id="SM00388">
    <property type="entry name" value="HisKA"/>
    <property type="match status" value="1"/>
</dbReference>
<dbReference type="InterPro" id="IPR003661">
    <property type="entry name" value="HisK_dim/P_dom"/>
</dbReference>
<evidence type="ECO:0000256" key="6">
    <source>
        <dbReference type="ARBA" id="ARBA00023012"/>
    </source>
</evidence>
<dbReference type="CDD" id="cd00082">
    <property type="entry name" value="HisKA"/>
    <property type="match status" value="1"/>
</dbReference>
<evidence type="ECO:0000256" key="2">
    <source>
        <dbReference type="ARBA" id="ARBA00012438"/>
    </source>
</evidence>
<keyword evidence="6" id="KW-0902">Two-component regulatory system</keyword>
<dbReference type="InterPro" id="IPR005467">
    <property type="entry name" value="His_kinase_dom"/>
</dbReference>
<evidence type="ECO:0000256" key="7">
    <source>
        <dbReference type="PROSITE-ProRule" id="PRU00339"/>
    </source>
</evidence>
<dbReference type="InterPro" id="IPR050736">
    <property type="entry name" value="Sensor_HK_Regulatory"/>
</dbReference>
<feature type="transmembrane region" description="Helical" evidence="8">
    <location>
        <begin position="439"/>
        <end position="456"/>
    </location>
</feature>
<dbReference type="CDD" id="cd00075">
    <property type="entry name" value="HATPase"/>
    <property type="match status" value="1"/>
</dbReference>
<keyword evidence="3" id="KW-0597">Phosphoprotein</keyword>
<dbReference type="Gene3D" id="3.30.565.10">
    <property type="entry name" value="Histidine kinase-like ATPase, C-terminal domain"/>
    <property type="match status" value="1"/>
</dbReference>
<dbReference type="EC" id="2.7.13.3" evidence="2"/>
<dbReference type="SMART" id="SM00028">
    <property type="entry name" value="TPR"/>
    <property type="match status" value="5"/>
</dbReference>
<dbReference type="InterPro" id="IPR004358">
    <property type="entry name" value="Sig_transdc_His_kin-like_C"/>
</dbReference>
<dbReference type="Pfam" id="PF13424">
    <property type="entry name" value="TPR_12"/>
    <property type="match status" value="2"/>
</dbReference>
<keyword evidence="4" id="KW-0808">Transferase</keyword>
<dbReference type="FunFam" id="3.30.565.10:FF:000006">
    <property type="entry name" value="Sensor histidine kinase WalK"/>
    <property type="match status" value="1"/>
</dbReference>
<dbReference type="EMBL" id="QQWG01000006">
    <property type="protein sequence ID" value="RRG22206.1"/>
    <property type="molecule type" value="Genomic_DNA"/>
</dbReference>
<keyword evidence="8" id="KW-0812">Transmembrane</keyword>
<dbReference type="SUPFAM" id="SSF47384">
    <property type="entry name" value="Homodimeric domain of signal transducing histidine kinase"/>
    <property type="match status" value="1"/>
</dbReference>
<dbReference type="Gene3D" id="1.25.40.10">
    <property type="entry name" value="Tetratricopeptide repeat domain"/>
    <property type="match status" value="2"/>
</dbReference>
<evidence type="ECO:0000313" key="10">
    <source>
        <dbReference type="EMBL" id="RRG22206.1"/>
    </source>
</evidence>
<name>A0A425Y305_9BACT</name>
<comment type="caution">
    <text evidence="10">The sequence shown here is derived from an EMBL/GenBank/DDBJ whole genome shotgun (WGS) entry which is preliminary data.</text>
</comment>
<dbReference type="InterPro" id="IPR003594">
    <property type="entry name" value="HATPase_dom"/>
</dbReference>
<dbReference type="InterPro" id="IPR011990">
    <property type="entry name" value="TPR-like_helical_dom_sf"/>
</dbReference>
<evidence type="ECO:0000256" key="8">
    <source>
        <dbReference type="SAM" id="Phobius"/>
    </source>
</evidence>
<dbReference type="AlphaFoldDB" id="A0A425Y305"/>
<dbReference type="SUPFAM" id="SSF55874">
    <property type="entry name" value="ATPase domain of HSP90 chaperone/DNA topoisomerase II/histidine kinase"/>
    <property type="match status" value="1"/>
</dbReference>
<dbReference type="Gene3D" id="1.10.287.130">
    <property type="match status" value="1"/>
</dbReference>
<organism evidence="10 11">
    <name type="scientific">Ancylomarina euxinus</name>
    <dbReference type="NCBI Taxonomy" id="2283627"/>
    <lineage>
        <taxon>Bacteria</taxon>
        <taxon>Pseudomonadati</taxon>
        <taxon>Bacteroidota</taxon>
        <taxon>Bacteroidia</taxon>
        <taxon>Marinilabiliales</taxon>
        <taxon>Marinifilaceae</taxon>
        <taxon>Ancylomarina</taxon>
    </lineage>
</organism>
<dbReference type="PRINTS" id="PR00344">
    <property type="entry name" value="BCTRLSENSOR"/>
</dbReference>
<dbReference type="Pfam" id="PF02518">
    <property type="entry name" value="HATPase_c"/>
    <property type="match status" value="1"/>
</dbReference>
<dbReference type="PROSITE" id="PS50293">
    <property type="entry name" value="TPR_REGION"/>
    <property type="match status" value="1"/>
</dbReference>
<keyword evidence="8" id="KW-0472">Membrane</keyword>
<evidence type="ECO:0000256" key="4">
    <source>
        <dbReference type="ARBA" id="ARBA00022679"/>
    </source>
</evidence>
<dbReference type="Pfam" id="PF00512">
    <property type="entry name" value="HisKA"/>
    <property type="match status" value="1"/>
</dbReference>
<sequence>MRYLPTFILIILLSQFSFGQSKIDSLKQDLNQSEEKEKAYIYFLLAKEVFYKDAYLLKSYSKKADSLAEKYQIDSIRVNVLNFLSYAATNTGRLNDAITYNKKALDISESKHLKKENISSHFFKGYILYATGQSDSSINVLNAAYKEALLSKELKIQLQCLNTIAANHLNQGQYKEALEKFTSAYQLADSLKLYDKLINLSLNIGTTFLYNEELDKAIEYFEKVIAQSDTSSITLAYASALNNMGSCYSRMAKHEKALEYFEKALPAYLKINNSLLIAQVYTNLGQSHFFLNNSELASKHLQSAIQLNRNNKSINQLIVNLLLIARLDISQKKFIQAKYHLDEALELTNKFNINYNKADLYQTYSLYYTNREQFKKALEYKEKELNIKDSIFDITRQQQISELQTKFETKQKLIENESLRKDIALNKLQIEKQNQNNNYLILLTFIVIILILILLNRARLKKKSHQIIQDQKSELEILNKTKDKFFSIIAHDLRSPFNALIGLSSLLQSSYDNLSDEVRKDYITDLNKASENAYGLLDNLLTWSMIQQGSIVIQRKEENISTLINECILPHQATAKLKHISIEYSETEEPIVSIDRFSIKTVILNLINNAIKFSHEGGIINISTENKGSKTIVSISDHGIGMSQEQIDQLFKIDQGYTTLGTNKEKGTGLGLILCHEFIQKNKGQIWVESTEKMGSTFKFSLNNMQV</sequence>
<dbReference type="SMART" id="SM00387">
    <property type="entry name" value="HATPase_c"/>
    <property type="match status" value="1"/>
</dbReference>
<protein>
    <recommendedName>
        <fullName evidence="2">histidine kinase</fullName>
        <ecNumber evidence="2">2.7.13.3</ecNumber>
    </recommendedName>
</protein>
<feature type="repeat" description="TPR" evidence="7">
    <location>
        <begin position="198"/>
        <end position="231"/>
    </location>
</feature>
<keyword evidence="5" id="KW-0418">Kinase</keyword>
<keyword evidence="7" id="KW-0802">TPR repeat</keyword>
<evidence type="ECO:0000259" key="9">
    <source>
        <dbReference type="PROSITE" id="PS50109"/>
    </source>
</evidence>
<comment type="catalytic activity">
    <reaction evidence="1">
        <text>ATP + protein L-histidine = ADP + protein N-phospho-L-histidine.</text>
        <dbReference type="EC" id="2.7.13.3"/>
    </reaction>
</comment>
<reference evidence="10 11" key="1">
    <citation type="submission" date="2018-07" db="EMBL/GenBank/DDBJ databases">
        <title>Draft genome sequence of Ancylomarina sp. M1P.</title>
        <authorList>
            <person name="Yadav S."/>
            <person name="Villanueva L."/>
            <person name="Damste J.S.S."/>
        </authorList>
    </citation>
    <scope>NUCLEOTIDE SEQUENCE [LARGE SCALE GENOMIC DNA]</scope>
    <source>
        <strain evidence="10 11">M1P</strain>
    </source>
</reference>
<feature type="repeat" description="TPR" evidence="7">
    <location>
        <begin position="278"/>
        <end position="311"/>
    </location>
</feature>
<dbReference type="OrthoDB" id="1116352at2"/>
<dbReference type="Proteomes" id="UP000285794">
    <property type="component" value="Unassembled WGS sequence"/>
</dbReference>
<dbReference type="RefSeq" id="WP_125030436.1">
    <property type="nucleotide sequence ID" value="NZ_JAPXVP010000006.1"/>
</dbReference>
<dbReference type="PANTHER" id="PTHR43711">
    <property type="entry name" value="TWO-COMPONENT HISTIDINE KINASE"/>
    <property type="match status" value="1"/>
</dbReference>
<dbReference type="InterPro" id="IPR019734">
    <property type="entry name" value="TPR_rpt"/>
</dbReference>
<proteinExistence type="predicted"/>
<gene>
    <name evidence="10" type="ORF">DWB61_08350</name>
</gene>
<dbReference type="PROSITE" id="PS50109">
    <property type="entry name" value="HIS_KIN"/>
    <property type="match status" value="1"/>
</dbReference>
<dbReference type="InterPro" id="IPR036890">
    <property type="entry name" value="HATPase_C_sf"/>
</dbReference>
<dbReference type="InterPro" id="IPR036097">
    <property type="entry name" value="HisK_dim/P_sf"/>
</dbReference>
<accession>A0A425Y305</accession>
<evidence type="ECO:0000256" key="1">
    <source>
        <dbReference type="ARBA" id="ARBA00000085"/>
    </source>
</evidence>
<evidence type="ECO:0000256" key="5">
    <source>
        <dbReference type="ARBA" id="ARBA00022777"/>
    </source>
</evidence>
<dbReference type="SUPFAM" id="SSF48452">
    <property type="entry name" value="TPR-like"/>
    <property type="match status" value="3"/>
</dbReference>
<feature type="repeat" description="TPR" evidence="7">
    <location>
        <begin position="238"/>
        <end position="271"/>
    </location>
</feature>
<keyword evidence="8" id="KW-1133">Transmembrane helix</keyword>
<dbReference type="GO" id="GO:0000155">
    <property type="term" value="F:phosphorelay sensor kinase activity"/>
    <property type="evidence" value="ECO:0007669"/>
    <property type="project" value="InterPro"/>
</dbReference>
<evidence type="ECO:0000256" key="3">
    <source>
        <dbReference type="ARBA" id="ARBA00022553"/>
    </source>
</evidence>